<feature type="compositionally biased region" description="Polar residues" evidence="1">
    <location>
        <begin position="85"/>
        <end position="102"/>
    </location>
</feature>
<evidence type="ECO:0000313" key="4">
    <source>
        <dbReference type="Proteomes" id="UP000242913"/>
    </source>
</evidence>
<sequence>MSSISTILLSIFFFFHVPIRLVHNIYDKAVAQTLAMAIPVQQRPAQASQLHAISTVVKSIGYRKKRNNSYGDEAISSTEDLAISQSTPVEQAPEQATQSYTDKASIIPSGY</sequence>
<feature type="signal peptide" evidence="2">
    <location>
        <begin position="1"/>
        <end position="24"/>
    </location>
</feature>
<name>A0A238BLU2_9BILA</name>
<dbReference type="Proteomes" id="UP000242913">
    <property type="component" value="Unassembled WGS sequence"/>
</dbReference>
<evidence type="ECO:0000256" key="2">
    <source>
        <dbReference type="SAM" id="SignalP"/>
    </source>
</evidence>
<keyword evidence="4" id="KW-1185">Reference proteome</keyword>
<reference evidence="3 4" key="1">
    <citation type="submission" date="2015-12" db="EMBL/GenBank/DDBJ databases">
        <title>Draft genome of the nematode, Onchocerca flexuosa.</title>
        <authorList>
            <person name="Mitreva M."/>
        </authorList>
    </citation>
    <scope>NUCLEOTIDE SEQUENCE [LARGE SCALE GENOMIC DNA]</scope>
    <source>
        <strain evidence="3">Red Deer</strain>
    </source>
</reference>
<protein>
    <submittedName>
        <fullName evidence="3">Uncharacterized protein</fullName>
    </submittedName>
</protein>
<dbReference type="EMBL" id="KZ270126">
    <property type="protein sequence ID" value="OZC06371.1"/>
    <property type="molecule type" value="Genomic_DNA"/>
</dbReference>
<proteinExistence type="predicted"/>
<feature type="region of interest" description="Disordered" evidence="1">
    <location>
        <begin position="85"/>
        <end position="111"/>
    </location>
</feature>
<evidence type="ECO:0000256" key="1">
    <source>
        <dbReference type="SAM" id="MobiDB-lite"/>
    </source>
</evidence>
<organism evidence="3 4">
    <name type="scientific">Onchocerca flexuosa</name>
    <dbReference type="NCBI Taxonomy" id="387005"/>
    <lineage>
        <taxon>Eukaryota</taxon>
        <taxon>Metazoa</taxon>
        <taxon>Ecdysozoa</taxon>
        <taxon>Nematoda</taxon>
        <taxon>Chromadorea</taxon>
        <taxon>Rhabditida</taxon>
        <taxon>Spirurina</taxon>
        <taxon>Spiruromorpha</taxon>
        <taxon>Filarioidea</taxon>
        <taxon>Onchocercidae</taxon>
        <taxon>Onchocerca</taxon>
    </lineage>
</organism>
<gene>
    <name evidence="3" type="ORF">X798_06638</name>
</gene>
<accession>A0A238BLU2</accession>
<keyword evidence="2" id="KW-0732">Signal</keyword>
<evidence type="ECO:0000313" key="3">
    <source>
        <dbReference type="EMBL" id="OZC06371.1"/>
    </source>
</evidence>
<feature type="chain" id="PRO_5013076620" evidence="2">
    <location>
        <begin position="25"/>
        <end position="111"/>
    </location>
</feature>
<dbReference type="OrthoDB" id="5843337at2759"/>
<dbReference type="AlphaFoldDB" id="A0A238BLU2"/>